<proteinExistence type="predicted"/>
<feature type="chain" id="PRO_5034194806" evidence="1">
    <location>
        <begin position="21"/>
        <end position="112"/>
    </location>
</feature>
<gene>
    <name evidence="2" type="ORF">MSAN_00270400</name>
</gene>
<keyword evidence="3" id="KW-1185">Reference proteome</keyword>
<evidence type="ECO:0000313" key="3">
    <source>
        <dbReference type="Proteomes" id="UP000623467"/>
    </source>
</evidence>
<keyword evidence="1" id="KW-0732">Signal</keyword>
<dbReference type="AlphaFoldDB" id="A0A8H6ZGA2"/>
<reference evidence="2" key="1">
    <citation type="submission" date="2020-05" db="EMBL/GenBank/DDBJ databases">
        <title>Mycena genomes resolve the evolution of fungal bioluminescence.</title>
        <authorList>
            <person name="Tsai I.J."/>
        </authorList>
    </citation>
    <scope>NUCLEOTIDE SEQUENCE</scope>
    <source>
        <strain evidence="2">160909Yilan</strain>
    </source>
</reference>
<evidence type="ECO:0000256" key="1">
    <source>
        <dbReference type="SAM" id="SignalP"/>
    </source>
</evidence>
<dbReference type="OrthoDB" id="2251794at2759"/>
<evidence type="ECO:0000313" key="2">
    <source>
        <dbReference type="EMBL" id="KAF7378435.1"/>
    </source>
</evidence>
<protein>
    <submittedName>
        <fullName evidence="2">Uncharacterized protein</fullName>
    </submittedName>
</protein>
<dbReference type="Proteomes" id="UP000623467">
    <property type="component" value="Unassembled WGS sequence"/>
</dbReference>
<name>A0A8H6ZGA2_9AGAR</name>
<sequence>MKLISHTLVTLALYALSSSAVPATSPANALEKRAENCKITGNLARCRRSASTSATIFGEFAAGTTHSFSCWTIGSDGNIWDRTTITLESGKVNCFVSDTLVAGPCPSGLPEC</sequence>
<dbReference type="EMBL" id="JACAZH010000001">
    <property type="protein sequence ID" value="KAF7378435.1"/>
    <property type="molecule type" value="Genomic_DNA"/>
</dbReference>
<comment type="caution">
    <text evidence="2">The sequence shown here is derived from an EMBL/GenBank/DDBJ whole genome shotgun (WGS) entry which is preliminary data.</text>
</comment>
<organism evidence="2 3">
    <name type="scientific">Mycena sanguinolenta</name>
    <dbReference type="NCBI Taxonomy" id="230812"/>
    <lineage>
        <taxon>Eukaryota</taxon>
        <taxon>Fungi</taxon>
        <taxon>Dikarya</taxon>
        <taxon>Basidiomycota</taxon>
        <taxon>Agaricomycotina</taxon>
        <taxon>Agaricomycetes</taxon>
        <taxon>Agaricomycetidae</taxon>
        <taxon>Agaricales</taxon>
        <taxon>Marasmiineae</taxon>
        <taxon>Mycenaceae</taxon>
        <taxon>Mycena</taxon>
    </lineage>
</organism>
<feature type="signal peptide" evidence="1">
    <location>
        <begin position="1"/>
        <end position="20"/>
    </location>
</feature>
<accession>A0A8H6ZGA2</accession>